<accession>A0A3N0B4L1</accession>
<dbReference type="PANTHER" id="PTHR34139">
    <property type="entry name" value="UPF0331 PROTEIN MJ0127"/>
    <property type="match status" value="1"/>
</dbReference>
<keyword evidence="1" id="KW-0597">Phosphoprotein</keyword>
<keyword evidence="4" id="KW-0547">Nucleotide-binding</keyword>
<dbReference type="Proteomes" id="UP000269591">
    <property type="component" value="Unassembled WGS sequence"/>
</dbReference>
<dbReference type="GO" id="GO:0004540">
    <property type="term" value="F:RNA nuclease activity"/>
    <property type="evidence" value="ECO:0007669"/>
    <property type="project" value="InterPro"/>
</dbReference>
<comment type="caution">
    <text evidence="6">The sequence shown here is derived from an EMBL/GenBank/DDBJ whole genome shotgun (WGS) entry which is preliminary data.</text>
</comment>
<dbReference type="GO" id="GO:0110001">
    <property type="term" value="C:toxin-antitoxin complex"/>
    <property type="evidence" value="ECO:0007669"/>
    <property type="project" value="InterPro"/>
</dbReference>
<dbReference type="EMBL" id="QIBX01000001">
    <property type="protein sequence ID" value="RNL41908.1"/>
    <property type="molecule type" value="Genomic_DNA"/>
</dbReference>
<evidence type="ECO:0008006" key="8">
    <source>
        <dbReference type="Google" id="ProtNLM"/>
    </source>
</evidence>
<dbReference type="Pfam" id="PF01934">
    <property type="entry name" value="HepT-like"/>
    <property type="match status" value="1"/>
</dbReference>
<keyword evidence="3" id="KW-0540">Nuclease</keyword>
<dbReference type="GO" id="GO:0016787">
    <property type="term" value="F:hydrolase activity"/>
    <property type="evidence" value="ECO:0007669"/>
    <property type="project" value="UniProtKB-KW"/>
</dbReference>
<gene>
    <name evidence="6" type="ORF">DMP06_00390</name>
</gene>
<evidence type="ECO:0000256" key="1">
    <source>
        <dbReference type="ARBA" id="ARBA00022553"/>
    </source>
</evidence>
<evidence type="ECO:0000256" key="5">
    <source>
        <dbReference type="ARBA" id="ARBA00022801"/>
    </source>
</evidence>
<evidence type="ECO:0000256" key="3">
    <source>
        <dbReference type="ARBA" id="ARBA00022722"/>
    </source>
</evidence>
<keyword evidence="2" id="KW-1277">Toxin-antitoxin system</keyword>
<organism evidence="6 7">
    <name type="scientific">Slackia equolifaciens</name>
    <dbReference type="NCBI Taxonomy" id="498718"/>
    <lineage>
        <taxon>Bacteria</taxon>
        <taxon>Bacillati</taxon>
        <taxon>Actinomycetota</taxon>
        <taxon>Coriobacteriia</taxon>
        <taxon>Eggerthellales</taxon>
        <taxon>Eggerthellaceae</taxon>
        <taxon>Slackia</taxon>
    </lineage>
</organism>
<reference evidence="7" key="1">
    <citation type="submission" date="2018-05" db="EMBL/GenBank/DDBJ databases">
        <title>Genome Sequencing of selected type strains of the family Eggerthellaceae.</title>
        <authorList>
            <person name="Danylec N."/>
            <person name="Stoll D.A."/>
            <person name="Doetsch A."/>
            <person name="Huch M."/>
        </authorList>
    </citation>
    <scope>NUCLEOTIDE SEQUENCE [LARGE SCALE GENOMIC DNA]</scope>
    <source>
        <strain evidence="7">DSM 24851</strain>
    </source>
</reference>
<evidence type="ECO:0000256" key="2">
    <source>
        <dbReference type="ARBA" id="ARBA00022649"/>
    </source>
</evidence>
<proteinExistence type="predicted"/>
<name>A0A3N0B4L1_9ACTN</name>
<dbReference type="GO" id="GO:0000166">
    <property type="term" value="F:nucleotide binding"/>
    <property type="evidence" value="ECO:0007669"/>
    <property type="project" value="UniProtKB-KW"/>
</dbReference>
<sequence>MRWCCMRQAARDNDQLGVIIRYCERLAASLDRFGRSYECFCGDIPFQDSCSLCLIQIGEAVARLSDEFKMAYPQIEWRRIYGMRCHLVHGYEMFDAEIAWDAIENEVPPLEAFCREHYVEGD</sequence>
<dbReference type="InterPro" id="IPR051813">
    <property type="entry name" value="HepT_RNase_toxin"/>
</dbReference>
<dbReference type="InterPro" id="IPR008201">
    <property type="entry name" value="HepT-like"/>
</dbReference>
<evidence type="ECO:0000313" key="6">
    <source>
        <dbReference type="EMBL" id="RNL41908.1"/>
    </source>
</evidence>
<dbReference type="AlphaFoldDB" id="A0A3N0B4L1"/>
<evidence type="ECO:0000313" key="7">
    <source>
        <dbReference type="Proteomes" id="UP000269591"/>
    </source>
</evidence>
<evidence type="ECO:0000256" key="4">
    <source>
        <dbReference type="ARBA" id="ARBA00022741"/>
    </source>
</evidence>
<dbReference type="PANTHER" id="PTHR34139:SF1">
    <property type="entry name" value="RNASE MJ1380-RELATED"/>
    <property type="match status" value="1"/>
</dbReference>
<keyword evidence="7" id="KW-1185">Reference proteome</keyword>
<keyword evidence="5" id="KW-0378">Hydrolase</keyword>
<protein>
    <recommendedName>
        <fullName evidence="8">DUF86 domain-containing protein</fullName>
    </recommendedName>
</protein>